<gene>
    <name evidence="1" type="ORF">CUN49_00825</name>
</gene>
<sequence length="91" mass="10286">MELRMSDAFEALKAKLAQTGTLTDEEIASADLTEEQKLWLNAERYAKQRDTSETVTLEQYLEASKVLDSAPEGSPEYEAALKIVERYEQQA</sequence>
<organism evidence="1 2">
    <name type="scientific">Candidatus Thermofonsia Clade 1 bacterium</name>
    <dbReference type="NCBI Taxonomy" id="2364210"/>
    <lineage>
        <taxon>Bacteria</taxon>
        <taxon>Bacillati</taxon>
        <taxon>Chloroflexota</taxon>
        <taxon>Candidatus Thermofontia</taxon>
        <taxon>Candidatus Thermofonsia Clade 1</taxon>
    </lineage>
</organism>
<name>A0A2M8PIF9_9CHLR</name>
<protein>
    <submittedName>
        <fullName evidence="1">Uncharacterized protein</fullName>
    </submittedName>
</protein>
<accession>A0A2M8PIF9</accession>
<dbReference type="AlphaFoldDB" id="A0A2M8PIF9"/>
<proteinExistence type="predicted"/>
<comment type="caution">
    <text evidence="1">The sequence shown here is derived from an EMBL/GenBank/DDBJ whole genome shotgun (WGS) entry which is preliminary data.</text>
</comment>
<dbReference type="Proteomes" id="UP000229681">
    <property type="component" value="Unassembled WGS sequence"/>
</dbReference>
<evidence type="ECO:0000313" key="2">
    <source>
        <dbReference type="Proteomes" id="UP000229681"/>
    </source>
</evidence>
<evidence type="ECO:0000313" key="1">
    <source>
        <dbReference type="EMBL" id="PJF37332.1"/>
    </source>
</evidence>
<reference evidence="1 2" key="1">
    <citation type="submission" date="2017-11" db="EMBL/GenBank/DDBJ databases">
        <title>Evolution of Phototrophy in the Chloroflexi Phylum Driven by Horizontal Gene Transfer.</title>
        <authorList>
            <person name="Ward L.M."/>
            <person name="Hemp J."/>
            <person name="Shih P.M."/>
            <person name="Mcglynn S.E."/>
            <person name="Fischer W."/>
        </authorList>
    </citation>
    <scope>NUCLEOTIDE SEQUENCE [LARGE SCALE GENOMIC DNA]</scope>
    <source>
        <strain evidence="1">JP3_13</strain>
    </source>
</reference>
<dbReference type="EMBL" id="PGTM01000005">
    <property type="protein sequence ID" value="PJF37332.1"/>
    <property type="molecule type" value="Genomic_DNA"/>
</dbReference>